<evidence type="ECO:0000313" key="4">
    <source>
        <dbReference type="Proteomes" id="UP000694580"/>
    </source>
</evidence>
<dbReference type="PANTHER" id="PTHR23210">
    <property type="entry name" value="ACTIVATING TRANSCRIPTION FACTOR 7 INTERACTING PROTEIN"/>
    <property type="match status" value="1"/>
</dbReference>
<protein>
    <recommendedName>
        <fullName evidence="2">Activating transcription factor 7-interacting protein Fn3 domain-containing protein</fullName>
    </recommendedName>
</protein>
<reference evidence="3" key="2">
    <citation type="submission" date="2025-08" db="UniProtKB">
        <authorList>
            <consortium name="Ensembl"/>
        </authorList>
    </citation>
    <scope>IDENTIFICATION</scope>
</reference>
<sequence length="274" mass="31184">MKRKKQETSNRVDPPPKRRVSKVEIQNLVTQEVLKSTKEQEDALKTAMDRMKEMASQPKFDVRIKQLEAHIKKIKQRGDAAFAYMREMRSGGTLARACICPSQSCSRRCSDHLPGLRLLQQGVLRHTVRTQHCCSLQDDWKSRLHPLPDLPFPTELPVIAATKNMPQKMSLKVALLQNPKGIGLVWNVNEQDPHSPEMDCYYIYGAQEGQLGNFSKWTRIGMLKAMPLPMACQLSEYASSNRLCFAIVGKDVYGRYGPYSEIEFIYAVDPAKKT</sequence>
<reference evidence="3" key="3">
    <citation type="submission" date="2025-09" db="UniProtKB">
        <authorList>
            <consortium name="Ensembl"/>
        </authorList>
    </citation>
    <scope>IDENTIFICATION</scope>
</reference>
<gene>
    <name evidence="3" type="primary">ATF7IP2</name>
</gene>
<feature type="compositionally biased region" description="Basic and acidic residues" evidence="1">
    <location>
        <begin position="1"/>
        <end position="16"/>
    </location>
</feature>
<accession>A0AAY4D486</accession>
<dbReference type="InterPro" id="IPR056565">
    <property type="entry name" value="Fn3_ATF7IP"/>
</dbReference>
<dbReference type="GO" id="GO:0005667">
    <property type="term" value="C:transcription regulator complex"/>
    <property type="evidence" value="ECO:0007669"/>
    <property type="project" value="TreeGrafter"/>
</dbReference>
<proteinExistence type="predicted"/>
<dbReference type="Proteomes" id="UP000694580">
    <property type="component" value="Chromosome 7"/>
</dbReference>
<dbReference type="PANTHER" id="PTHR23210:SF26">
    <property type="entry name" value="ACTIVATING TRANSCRIPTION FACTOR 7-INTERACTING PROTEIN 1"/>
    <property type="match status" value="1"/>
</dbReference>
<dbReference type="AlphaFoldDB" id="A0AAY4D486"/>
<evidence type="ECO:0000256" key="1">
    <source>
        <dbReference type="SAM" id="MobiDB-lite"/>
    </source>
</evidence>
<dbReference type="InterPro" id="IPR026085">
    <property type="entry name" value="ATF7-int"/>
</dbReference>
<dbReference type="GO" id="GO:0006355">
    <property type="term" value="P:regulation of DNA-templated transcription"/>
    <property type="evidence" value="ECO:0007669"/>
    <property type="project" value="TreeGrafter"/>
</dbReference>
<dbReference type="GeneTree" id="ENSGT00530000063707"/>
<dbReference type="GO" id="GO:0005634">
    <property type="term" value="C:nucleus"/>
    <property type="evidence" value="ECO:0007669"/>
    <property type="project" value="TreeGrafter"/>
</dbReference>
<organism evidence="3 4">
    <name type="scientific">Denticeps clupeoides</name>
    <name type="common">denticle herring</name>
    <dbReference type="NCBI Taxonomy" id="299321"/>
    <lineage>
        <taxon>Eukaryota</taxon>
        <taxon>Metazoa</taxon>
        <taxon>Chordata</taxon>
        <taxon>Craniata</taxon>
        <taxon>Vertebrata</taxon>
        <taxon>Euteleostomi</taxon>
        <taxon>Actinopterygii</taxon>
        <taxon>Neopterygii</taxon>
        <taxon>Teleostei</taxon>
        <taxon>Clupei</taxon>
        <taxon>Clupeiformes</taxon>
        <taxon>Denticipitoidei</taxon>
        <taxon>Denticipitidae</taxon>
        <taxon>Denticeps</taxon>
    </lineage>
</organism>
<evidence type="ECO:0000313" key="3">
    <source>
        <dbReference type="Ensembl" id="ENSDCDP00010039919.1"/>
    </source>
</evidence>
<dbReference type="Ensembl" id="ENSDCDT00010049719.1">
    <property type="protein sequence ID" value="ENSDCDP00010039919.1"/>
    <property type="gene ID" value="ENSDCDG00010025560.1"/>
</dbReference>
<name>A0AAY4D486_9TELE</name>
<evidence type="ECO:0000259" key="2">
    <source>
        <dbReference type="Pfam" id="PF16794"/>
    </source>
</evidence>
<dbReference type="GO" id="GO:0003712">
    <property type="term" value="F:transcription coregulator activity"/>
    <property type="evidence" value="ECO:0007669"/>
    <property type="project" value="TreeGrafter"/>
</dbReference>
<feature type="region of interest" description="Disordered" evidence="1">
    <location>
        <begin position="1"/>
        <end position="21"/>
    </location>
</feature>
<feature type="domain" description="Activating transcription factor 7-interacting protein Fn3" evidence="2">
    <location>
        <begin position="164"/>
        <end position="262"/>
    </location>
</feature>
<reference evidence="3 4" key="1">
    <citation type="submission" date="2020-06" db="EMBL/GenBank/DDBJ databases">
        <authorList>
            <consortium name="Wellcome Sanger Institute Data Sharing"/>
        </authorList>
    </citation>
    <scope>NUCLEOTIDE SEQUENCE [LARGE SCALE GENOMIC DNA]</scope>
</reference>
<dbReference type="Pfam" id="PF16794">
    <property type="entry name" value="fn3_4"/>
    <property type="match status" value="1"/>
</dbReference>
<keyword evidence="4" id="KW-1185">Reference proteome</keyword>